<proteinExistence type="predicted"/>
<keyword evidence="3" id="KW-1185">Reference proteome</keyword>
<gene>
    <name evidence="2" type="ORF">M2280_000522</name>
</gene>
<evidence type="ECO:0008006" key="4">
    <source>
        <dbReference type="Google" id="ProtNLM"/>
    </source>
</evidence>
<protein>
    <recommendedName>
        <fullName evidence="4">Replication protein</fullName>
    </recommendedName>
</protein>
<reference evidence="2 3" key="1">
    <citation type="submission" date="2023-04" db="EMBL/GenBank/DDBJ databases">
        <title>Forest soil microbial communities from Buena Vista Peninsula, Colon Province, Panama.</title>
        <authorList>
            <person name="Bouskill N."/>
        </authorList>
    </citation>
    <scope>NUCLEOTIDE SEQUENCE [LARGE SCALE GENOMIC DNA]</scope>
    <source>
        <strain evidence="2 3">CFH S0262</strain>
    </source>
</reference>
<organism evidence="2 3">
    <name type="scientific">Prescottella agglutinans</name>
    <dbReference type="NCBI Taxonomy" id="1644129"/>
    <lineage>
        <taxon>Bacteria</taxon>
        <taxon>Bacillati</taxon>
        <taxon>Actinomycetota</taxon>
        <taxon>Actinomycetes</taxon>
        <taxon>Mycobacteriales</taxon>
        <taxon>Nocardiaceae</taxon>
        <taxon>Prescottella</taxon>
    </lineage>
</organism>
<evidence type="ECO:0000313" key="2">
    <source>
        <dbReference type="EMBL" id="MDH6279317.1"/>
    </source>
</evidence>
<feature type="compositionally biased region" description="Basic and acidic residues" evidence="1">
    <location>
        <begin position="138"/>
        <end position="160"/>
    </location>
</feature>
<dbReference type="Proteomes" id="UP001160334">
    <property type="component" value="Unassembled WGS sequence"/>
</dbReference>
<dbReference type="RefSeq" id="WP_280758685.1">
    <property type="nucleotide sequence ID" value="NZ_JARXVC010000001.1"/>
</dbReference>
<evidence type="ECO:0000256" key="1">
    <source>
        <dbReference type="SAM" id="MobiDB-lite"/>
    </source>
</evidence>
<sequence>MVNHKLPPSSGGIRRGPRRVDRFTILDNDVINDKRLSYRARGVLIWLLSKPADWRTRSESIAAQSPKEGREAIRSAMRELREAGYLRTEKIQDPETGRWSTITTVFEVPVDESETSAVPEPSKPLGGDLPDGDPVANTKDRSPRTETNHNRRRQELHDQKALLSNAKASAKRDDELADLEREALAAGLPASFRRIGATQKTEILQLVDLHGVPALVEAAKHAHRSESPTMHAHGFLRLWSAMPRPREVHASVPLCGECVEGWIVDPTDVYGKKPAVRCSCRSNNMLSGGVR</sequence>
<name>A0ABT6M4T8_9NOCA</name>
<accession>A0ABT6M4T8</accession>
<comment type="caution">
    <text evidence="2">The sequence shown here is derived from an EMBL/GenBank/DDBJ whole genome shotgun (WGS) entry which is preliminary data.</text>
</comment>
<feature type="region of interest" description="Disordered" evidence="1">
    <location>
        <begin position="110"/>
        <end position="161"/>
    </location>
</feature>
<dbReference type="EMBL" id="JARXVC010000001">
    <property type="protein sequence ID" value="MDH6279317.1"/>
    <property type="molecule type" value="Genomic_DNA"/>
</dbReference>
<evidence type="ECO:0000313" key="3">
    <source>
        <dbReference type="Proteomes" id="UP001160334"/>
    </source>
</evidence>